<dbReference type="InterPro" id="IPR005814">
    <property type="entry name" value="Aminotrans_3"/>
</dbReference>
<accession>A0A848EB83</accession>
<dbReference type="GO" id="GO:0008483">
    <property type="term" value="F:transaminase activity"/>
    <property type="evidence" value="ECO:0007669"/>
    <property type="project" value="UniProtKB-KW"/>
</dbReference>
<evidence type="ECO:0000256" key="3">
    <source>
        <dbReference type="ARBA" id="ARBA00022898"/>
    </source>
</evidence>
<dbReference type="RefSeq" id="WP_170053013.1">
    <property type="nucleotide sequence ID" value="NZ_JABBKX010000002.1"/>
</dbReference>
<evidence type="ECO:0000256" key="1">
    <source>
        <dbReference type="ARBA" id="ARBA00001933"/>
    </source>
</evidence>
<dbReference type="AlphaFoldDB" id="A0A848EB83"/>
<dbReference type="PANTHER" id="PTHR43094">
    <property type="entry name" value="AMINOTRANSFERASE"/>
    <property type="match status" value="1"/>
</dbReference>
<dbReference type="Pfam" id="PF00202">
    <property type="entry name" value="Aminotran_3"/>
    <property type="match status" value="1"/>
</dbReference>
<keyword evidence="5" id="KW-0032">Aminotransferase</keyword>
<dbReference type="InterPro" id="IPR015424">
    <property type="entry name" value="PyrdxlP-dep_Trfase"/>
</dbReference>
<dbReference type="InterPro" id="IPR015422">
    <property type="entry name" value="PyrdxlP-dep_Trfase_small"/>
</dbReference>
<proteinExistence type="inferred from homology"/>
<gene>
    <name evidence="5" type="ORF">GWK16_05775</name>
</gene>
<keyword evidence="5" id="KW-0808">Transferase</keyword>
<comment type="cofactor">
    <cofactor evidence="1">
        <name>pyridoxal 5'-phosphate</name>
        <dbReference type="ChEBI" id="CHEBI:597326"/>
    </cofactor>
</comment>
<dbReference type="EMBL" id="JABBKX010000002">
    <property type="protein sequence ID" value="NMJ40740.1"/>
    <property type="molecule type" value="Genomic_DNA"/>
</dbReference>
<dbReference type="CDD" id="cd00610">
    <property type="entry name" value="OAT_like"/>
    <property type="match status" value="1"/>
</dbReference>
<dbReference type="SUPFAM" id="SSF53383">
    <property type="entry name" value="PLP-dependent transferases"/>
    <property type="match status" value="1"/>
</dbReference>
<dbReference type="InterPro" id="IPR015421">
    <property type="entry name" value="PyrdxlP-dep_Trfase_major"/>
</dbReference>
<dbReference type="NCBIfam" id="NF005812">
    <property type="entry name" value="PRK07678.1"/>
    <property type="match status" value="1"/>
</dbReference>
<comment type="caution">
    <text evidence="5">The sequence shown here is derived from an EMBL/GenBank/DDBJ whole genome shotgun (WGS) entry which is preliminary data.</text>
</comment>
<organism evidence="5 6">
    <name type="scientific">Neoroseomonas marina</name>
    <dbReference type="NCBI Taxonomy" id="1232220"/>
    <lineage>
        <taxon>Bacteria</taxon>
        <taxon>Pseudomonadati</taxon>
        <taxon>Pseudomonadota</taxon>
        <taxon>Alphaproteobacteria</taxon>
        <taxon>Acetobacterales</taxon>
        <taxon>Acetobacteraceae</taxon>
        <taxon>Neoroseomonas</taxon>
    </lineage>
</organism>
<evidence type="ECO:0000256" key="2">
    <source>
        <dbReference type="ARBA" id="ARBA00008954"/>
    </source>
</evidence>
<evidence type="ECO:0000313" key="6">
    <source>
        <dbReference type="Proteomes" id="UP000548582"/>
    </source>
</evidence>
<dbReference type="Gene3D" id="3.90.1150.10">
    <property type="entry name" value="Aspartate Aminotransferase, domain 1"/>
    <property type="match status" value="1"/>
</dbReference>
<keyword evidence="3 4" id="KW-0663">Pyridoxal phosphate</keyword>
<keyword evidence="6" id="KW-1185">Reference proteome</keyword>
<reference evidence="5 6" key="1">
    <citation type="submission" date="2020-03" db="EMBL/GenBank/DDBJ databases">
        <authorList>
            <person name="Sun Q."/>
        </authorList>
    </citation>
    <scope>NUCLEOTIDE SEQUENCE [LARGE SCALE GENOMIC DNA]</scope>
    <source>
        <strain evidence="5 6">JC162</strain>
    </source>
</reference>
<evidence type="ECO:0000256" key="4">
    <source>
        <dbReference type="RuleBase" id="RU003560"/>
    </source>
</evidence>
<name>A0A848EB83_9PROT</name>
<sequence>MSVTNQPDPEERRRVVAQDLENVMHPIVQHRALEKSQMVVTGAQGSTIVDADGSTYLDAMAGLWCVNIGYGRTELAQIAAEQMEQMAYYPHTAMNLPAARLGEQINALMGGGYHTYFVNSGSEANEAGFKVARQYAKHEFPGQFRFKTIARHYAYHGTTLATLAAGGMGERKMKFEPFAGEFIHVPAPTCYRCPLGLEYPSCKTACATAFEATIQAEGPQTVAEVIVEPIMSGVGVAVPPDDYLPKVEAICRKYDVLLHVDEVINGFGRTGKMFGHQHYGISPDIMAVAKGIVSAYLPIAATVVKNRVFDSFLGEVAEARQVMQVNTYGGHPAAAAVAVRNIEIMLEEKLPERAATMGAYLMDGLKATLFKHGICGDVRGKGLLIGIELVTDRESKVQLDGALVGGVVEFCKANGVIVGRSGGGSRHSNTIVLSPPLIITKTECDTLIEVLDKALAHTVAKMAGKA</sequence>
<dbReference type="Gene3D" id="3.40.640.10">
    <property type="entry name" value="Type I PLP-dependent aspartate aminotransferase-like (Major domain)"/>
    <property type="match status" value="1"/>
</dbReference>
<dbReference type="PANTHER" id="PTHR43094:SF1">
    <property type="entry name" value="AMINOTRANSFERASE CLASS-III"/>
    <property type="match status" value="1"/>
</dbReference>
<dbReference type="InterPro" id="IPR049704">
    <property type="entry name" value="Aminotrans_3_PPA_site"/>
</dbReference>
<comment type="similarity">
    <text evidence="2 4">Belongs to the class-III pyridoxal-phosphate-dependent aminotransferase family.</text>
</comment>
<dbReference type="GO" id="GO:0030170">
    <property type="term" value="F:pyridoxal phosphate binding"/>
    <property type="evidence" value="ECO:0007669"/>
    <property type="project" value="InterPro"/>
</dbReference>
<dbReference type="Proteomes" id="UP000548582">
    <property type="component" value="Unassembled WGS sequence"/>
</dbReference>
<protein>
    <submittedName>
        <fullName evidence="5">Aminotransferase class III-fold pyridoxal phosphate-dependent enzyme</fullName>
    </submittedName>
</protein>
<evidence type="ECO:0000313" key="5">
    <source>
        <dbReference type="EMBL" id="NMJ40740.1"/>
    </source>
</evidence>
<dbReference type="PROSITE" id="PS00600">
    <property type="entry name" value="AA_TRANSFER_CLASS_3"/>
    <property type="match status" value="1"/>
</dbReference>
<dbReference type="PIRSF" id="PIRSF000521">
    <property type="entry name" value="Transaminase_4ab_Lys_Orn"/>
    <property type="match status" value="1"/>
</dbReference>